<accession>A0A286UEF8</accession>
<feature type="compositionally biased region" description="Polar residues" evidence="4">
    <location>
        <begin position="124"/>
        <end position="134"/>
    </location>
</feature>
<dbReference type="SMART" id="SM00256">
    <property type="entry name" value="FBOX"/>
    <property type="match status" value="1"/>
</dbReference>
<proteinExistence type="predicted"/>
<organism evidence="6 7">
    <name type="scientific">Pyrrhoderma noxium</name>
    <dbReference type="NCBI Taxonomy" id="2282107"/>
    <lineage>
        <taxon>Eukaryota</taxon>
        <taxon>Fungi</taxon>
        <taxon>Dikarya</taxon>
        <taxon>Basidiomycota</taxon>
        <taxon>Agaricomycotina</taxon>
        <taxon>Agaricomycetes</taxon>
        <taxon>Hymenochaetales</taxon>
        <taxon>Hymenochaetaceae</taxon>
        <taxon>Pyrrhoderma</taxon>
    </lineage>
</organism>
<dbReference type="PANTHER" id="PTHR19848">
    <property type="entry name" value="WD40 REPEAT PROTEIN"/>
    <property type="match status" value="1"/>
</dbReference>
<name>A0A286UEF8_9AGAM</name>
<evidence type="ECO:0000256" key="1">
    <source>
        <dbReference type="ARBA" id="ARBA00022574"/>
    </source>
</evidence>
<feature type="repeat" description="WD" evidence="3">
    <location>
        <begin position="789"/>
        <end position="828"/>
    </location>
</feature>
<reference evidence="6 7" key="1">
    <citation type="journal article" date="2017" name="Mol. Ecol.">
        <title>Comparative and population genomic landscape of Phellinus noxius: A hypervariable fungus causing root rot in trees.</title>
        <authorList>
            <person name="Chung C.L."/>
            <person name="Lee T.J."/>
            <person name="Akiba M."/>
            <person name="Lee H.H."/>
            <person name="Kuo T.H."/>
            <person name="Liu D."/>
            <person name="Ke H.M."/>
            <person name="Yokoi T."/>
            <person name="Roa M.B."/>
            <person name="Lu M.J."/>
            <person name="Chang Y.Y."/>
            <person name="Ann P.J."/>
            <person name="Tsai J.N."/>
            <person name="Chen C.Y."/>
            <person name="Tzean S.S."/>
            <person name="Ota Y."/>
            <person name="Hattori T."/>
            <person name="Sahashi N."/>
            <person name="Liou R.F."/>
            <person name="Kikuchi T."/>
            <person name="Tsai I.J."/>
        </authorList>
    </citation>
    <scope>NUCLEOTIDE SEQUENCE [LARGE SCALE GENOMIC DNA]</scope>
    <source>
        <strain evidence="6 7">FFPRI411160</strain>
    </source>
</reference>
<evidence type="ECO:0000256" key="4">
    <source>
        <dbReference type="SAM" id="MobiDB-lite"/>
    </source>
</evidence>
<dbReference type="Pfam" id="PF12937">
    <property type="entry name" value="F-box-like"/>
    <property type="match status" value="1"/>
</dbReference>
<dbReference type="InParanoid" id="A0A286UEF8"/>
<feature type="region of interest" description="Disordered" evidence="4">
    <location>
        <begin position="9"/>
        <end position="35"/>
    </location>
</feature>
<gene>
    <name evidence="6" type="ORF">PNOK_0639500</name>
</gene>
<dbReference type="STRING" id="2282107.A0A286UEF8"/>
<feature type="repeat" description="WD" evidence="3">
    <location>
        <begin position="626"/>
        <end position="665"/>
    </location>
</feature>
<dbReference type="InterPro" id="IPR015943">
    <property type="entry name" value="WD40/YVTN_repeat-like_dom_sf"/>
</dbReference>
<dbReference type="Proteomes" id="UP000217199">
    <property type="component" value="Unassembled WGS sequence"/>
</dbReference>
<feature type="compositionally biased region" description="Polar residues" evidence="4">
    <location>
        <begin position="11"/>
        <end position="27"/>
    </location>
</feature>
<dbReference type="SUPFAM" id="SSF50978">
    <property type="entry name" value="WD40 repeat-like"/>
    <property type="match status" value="1"/>
</dbReference>
<dbReference type="EMBL" id="NBII01000006">
    <property type="protein sequence ID" value="PAV17909.1"/>
    <property type="molecule type" value="Genomic_DNA"/>
</dbReference>
<dbReference type="SUPFAM" id="SSF81383">
    <property type="entry name" value="F-box domain"/>
    <property type="match status" value="1"/>
</dbReference>
<dbReference type="PRINTS" id="PR00320">
    <property type="entry name" value="GPROTEINBRPT"/>
</dbReference>
<feature type="repeat" description="WD" evidence="3">
    <location>
        <begin position="702"/>
        <end position="723"/>
    </location>
</feature>
<evidence type="ECO:0000256" key="2">
    <source>
        <dbReference type="ARBA" id="ARBA00022737"/>
    </source>
</evidence>
<dbReference type="InterPro" id="IPR036047">
    <property type="entry name" value="F-box-like_dom_sf"/>
</dbReference>
<feature type="repeat" description="WD" evidence="3">
    <location>
        <begin position="829"/>
        <end position="868"/>
    </location>
</feature>
<sequence>MNDVDVVVYNPGTSQDPVIPDTQTGAGSSSSNPFTSCSTTLLSNARLTTTTSSAASISPQNAPIIPDRTRTLGRYPAQRTEITHFATMSPTPRSRPPPIPWLSDSSYMSTYGYPSGSGPVSLPTAPTASGSLNNDALPLLPPRAKRGHSAAARLGSDTNNSVQRMEHLQNTSSSGASNHVHNTHYRHLGTSNAQTLKPQQTRSHSQSPSSGLSPGAGNSGGIAMPTPRSPRITKLLGAVLSGSSPRCASTSGSRDSAKNIFERNRTRGNIVMVDGTFAEVADSETVTRPTSPISLAPTIGDDFSIISMPSPPSPMSFVHVVSPSLEHHDSGNQNLTRYPGMYDIFTSPTSGPEGTPNCTLFISPTKGGNLGPNNSVPGLSGIGLSGMGGSMRRSPKLSKAALGKLWGALSSPARRTRTKLHHANMNSNHDFDDSPLDGEEGELIDEACFIPFREDTGFDIIGFLPSEIALSIIGSLDLPSVLACMRVSRQWYAYATDPSVWRSLFYQMMGTRGWKMNERKARIYSEAEMDFKEDGDETKRRRMLSISSTVTRETLDCHWTQLGAPTRVGSPPNSNIVVAPIPTRVPRLAPLSLDWMRLFKTRAELDRRWYNGATSATPFEPRTMCIEGHADSVYCLEFDSRRLVTGSRDRTIKVWDIQTGKLRATLRAHAGSVLCLKFDKVAMARADSGSYGNGYEGEDDEDEDGGFMVSGSSDFSVLVWDLRPLWKKAKFHNDGIPLTGGPELVRRVLRGHTGGVLDLRIDKQWIVSCSKDSLIRVWDRKTLKLAQTFSGHEGPVNAVGMQNGKVVSASGDGNLMLWDIETGMHLRTFEGHDRGLACIEFKGDLIISGSNDCKIKVWRASTGACLATLSGHKHLVRAMAYDAGTGRLVTGSYDKTVKVWDLKDPSAGRLVREFEFHDSHIFDVKFDVRRIVSTSHDQKVILLDFGEGLDTSLFP</sequence>
<feature type="repeat" description="WD" evidence="3">
    <location>
        <begin position="749"/>
        <end position="788"/>
    </location>
</feature>
<feature type="compositionally biased region" description="Low complexity" evidence="4">
    <location>
        <begin position="203"/>
        <end position="216"/>
    </location>
</feature>
<dbReference type="PROSITE" id="PS50181">
    <property type="entry name" value="FBOX"/>
    <property type="match status" value="1"/>
</dbReference>
<protein>
    <submittedName>
        <fullName evidence="6">WD40 domain containing protein</fullName>
    </submittedName>
</protein>
<feature type="region of interest" description="Disordered" evidence="4">
    <location>
        <begin position="195"/>
        <end position="229"/>
    </location>
</feature>
<evidence type="ECO:0000313" key="6">
    <source>
        <dbReference type="EMBL" id="PAV17909.1"/>
    </source>
</evidence>
<dbReference type="SMART" id="SM00320">
    <property type="entry name" value="WD40"/>
    <property type="match status" value="7"/>
</dbReference>
<dbReference type="InterPro" id="IPR001810">
    <property type="entry name" value="F-box_dom"/>
</dbReference>
<keyword evidence="2" id="KW-0677">Repeat</keyword>
<keyword evidence="7" id="KW-1185">Reference proteome</keyword>
<dbReference type="Gene3D" id="1.20.1280.50">
    <property type="match status" value="1"/>
</dbReference>
<evidence type="ECO:0000256" key="3">
    <source>
        <dbReference type="PROSITE-ProRule" id="PRU00221"/>
    </source>
</evidence>
<dbReference type="InterPro" id="IPR036322">
    <property type="entry name" value="WD40_repeat_dom_sf"/>
</dbReference>
<dbReference type="Pfam" id="PF00400">
    <property type="entry name" value="WD40"/>
    <property type="match status" value="5"/>
</dbReference>
<feature type="domain" description="F-box" evidence="5">
    <location>
        <begin position="458"/>
        <end position="504"/>
    </location>
</feature>
<dbReference type="PANTHER" id="PTHR19848:SF8">
    <property type="entry name" value="F-BOX AND WD REPEAT DOMAIN CONTAINING 7"/>
    <property type="match status" value="1"/>
</dbReference>
<dbReference type="PROSITE" id="PS00678">
    <property type="entry name" value="WD_REPEATS_1"/>
    <property type="match status" value="3"/>
</dbReference>
<feature type="repeat" description="WD" evidence="3">
    <location>
        <begin position="869"/>
        <end position="910"/>
    </location>
</feature>
<evidence type="ECO:0000259" key="5">
    <source>
        <dbReference type="PROSITE" id="PS50181"/>
    </source>
</evidence>
<dbReference type="InterPro" id="IPR019775">
    <property type="entry name" value="WD40_repeat_CS"/>
</dbReference>
<keyword evidence="1 3" id="KW-0853">WD repeat</keyword>
<dbReference type="Gene3D" id="2.130.10.10">
    <property type="entry name" value="YVTN repeat-like/Quinoprotein amine dehydrogenase"/>
    <property type="match status" value="2"/>
</dbReference>
<dbReference type="CDD" id="cd00200">
    <property type="entry name" value="WD40"/>
    <property type="match status" value="1"/>
</dbReference>
<dbReference type="PROSITE" id="PS50294">
    <property type="entry name" value="WD_REPEATS_REGION"/>
    <property type="match status" value="5"/>
</dbReference>
<dbReference type="InterPro" id="IPR020472">
    <property type="entry name" value="WD40_PAC1"/>
</dbReference>
<dbReference type="InterPro" id="IPR001680">
    <property type="entry name" value="WD40_rpt"/>
</dbReference>
<dbReference type="OrthoDB" id="19711at2759"/>
<feature type="region of interest" description="Disordered" evidence="4">
    <location>
        <begin position="122"/>
        <end position="160"/>
    </location>
</feature>
<dbReference type="PROSITE" id="PS50082">
    <property type="entry name" value="WD_REPEATS_2"/>
    <property type="match status" value="6"/>
</dbReference>
<comment type="caution">
    <text evidence="6">The sequence shown here is derived from an EMBL/GenBank/DDBJ whole genome shotgun (WGS) entry which is preliminary data.</text>
</comment>
<dbReference type="AlphaFoldDB" id="A0A286UEF8"/>
<evidence type="ECO:0000313" key="7">
    <source>
        <dbReference type="Proteomes" id="UP000217199"/>
    </source>
</evidence>